<sequence length="324" mass="36626">MEASSHRKSAPPYRLRPTTSSPERLGEKYGPLMHQQLGELSDIVVSSPEIAEEMIKTHDVNFAQRPSLLATSFYESANFIFVPYRNYWRQLRRICTQELLNARRIQSSNRLGQKSEKIFSLTYGITAKAAFGKKCKDQEDFIAVVKEGMKISGGFSVSEENGDLAVPLENRNIKAIMLDIFVAGSDTSSIALEWAMLEMLKNLKVMEKAQAETLRLHPPVPFLLPRESRERCAINGYDVPAKTKVIVIAWAIGRDPRYWTKAEQFYPERFTDSSVDVKGTNFEFIPFSAGRRMCPGISFALADIELRYRSISIGNFLAGPPMKI</sequence>
<keyword evidence="10 12" id="KW-0503">Monooxygenase</keyword>
<reference evidence="14" key="1">
    <citation type="submission" date="2023-07" db="EMBL/GenBank/DDBJ databases">
        <title>draft genome sequence of fig (Ficus carica).</title>
        <authorList>
            <person name="Takahashi T."/>
            <person name="Nishimura K."/>
        </authorList>
    </citation>
    <scope>NUCLEOTIDE SEQUENCE</scope>
</reference>
<dbReference type="EMBL" id="BTGU01000254">
    <property type="protein sequence ID" value="GMN65687.1"/>
    <property type="molecule type" value="Genomic_DNA"/>
</dbReference>
<name>A0AA88E0H7_FICCA</name>
<accession>A0AA88E0H7</accession>
<dbReference type="AlphaFoldDB" id="A0AA88E0H7"/>
<dbReference type="InterPro" id="IPR036396">
    <property type="entry name" value="Cyt_P450_sf"/>
</dbReference>
<keyword evidence="5" id="KW-0812">Transmembrane</keyword>
<organism evidence="14 15">
    <name type="scientific">Ficus carica</name>
    <name type="common">Common fig</name>
    <dbReference type="NCBI Taxonomy" id="3494"/>
    <lineage>
        <taxon>Eukaryota</taxon>
        <taxon>Viridiplantae</taxon>
        <taxon>Streptophyta</taxon>
        <taxon>Embryophyta</taxon>
        <taxon>Tracheophyta</taxon>
        <taxon>Spermatophyta</taxon>
        <taxon>Magnoliopsida</taxon>
        <taxon>eudicotyledons</taxon>
        <taxon>Gunneridae</taxon>
        <taxon>Pentapetalae</taxon>
        <taxon>rosids</taxon>
        <taxon>fabids</taxon>
        <taxon>Rosales</taxon>
        <taxon>Moraceae</taxon>
        <taxon>Ficeae</taxon>
        <taxon>Ficus</taxon>
    </lineage>
</organism>
<dbReference type="GO" id="GO:0004497">
    <property type="term" value="F:monooxygenase activity"/>
    <property type="evidence" value="ECO:0007669"/>
    <property type="project" value="UniProtKB-KW"/>
</dbReference>
<dbReference type="Pfam" id="PF00067">
    <property type="entry name" value="p450"/>
    <property type="match status" value="2"/>
</dbReference>
<dbReference type="GO" id="GO:0005506">
    <property type="term" value="F:iron ion binding"/>
    <property type="evidence" value="ECO:0007669"/>
    <property type="project" value="InterPro"/>
</dbReference>
<evidence type="ECO:0000256" key="4">
    <source>
        <dbReference type="ARBA" id="ARBA00022617"/>
    </source>
</evidence>
<keyword evidence="9 12" id="KW-0408">Iron</keyword>
<evidence type="ECO:0000256" key="8">
    <source>
        <dbReference type="ARBA" id="ARBA00023002"/>
    </source>
</evidence>
<comment type="similarity">
    <text evidence="3 12">Belongs to the cytochrome P450 family.</text>
</comment>
<keyword evidence="11" id="KW-0472">Membrane</keyword>
<dbReference type="GO" id="GO:0016020">
    <property type="term" value="C:membrane"/>
    <property type="evidence" value="ECO:0007669"/>
    <property type="project" value="UniProtKB-SubCell"/>
</dbReference>
<dbReference type="Gramene" id="FCD_00035952-RA">
    <property type="protein sequence ID" value="FCD_00035952-RA:cds"/>
    <property type="gene ID" value="FCD_00035952"/>
</dbReference>
<dbReference type="GO" id="GO:0016705">
    <property type="term" value="F:oxidoreductase activity, acting on paired donors, with incorporation or reduction of molecular oxygen"/>
    <property type="evidence" value="ECO:0007669"/>
    <property type="project" value="InterPro"/>
</dbReference>
<evidence type="ECO:0000256" key="2">
    <source>
        <dbReference type="ARBA" id="ARBA00004167"/>
    </source>
</evidence>
<keyword evidence="8 12" id="KW-0560">Oxidoreductase</keyword>
<feature type="region of interest" description="Disordered" evidence="13">
    <location>
        <begin position="1"/>
        <end position="26"/>
    </location>
</feature>
<evidence type="ECO:0000256" key="7">
    <source>
        <dbReference type="ARBA" id="ARBA00022989"/>
    </source>
</evidence>
<evidence type="ECO:0000256" key="3">
    <source>
        <dbReference type="ARBA" id="ARBA00010617"/>
    </source>
</evidence>
<evidence type="ECO:0000256" key="13">
    <source>
        <dbReference type="SAM" id="MobiDB-lite"/>
    </source>
</evidence>
<evidence type="ECO:0000256" key="1">
    <source>
        <dbReference type="ARBA" id="ARBA00001971"/>
    </source>
</evidence>
<dbReference type="Proteomes" id="UP001187192">
    <property type="component" value="Unassembled WGS sequence"/>
</dbReference>
<proteinExistence type="inferred from homology"/>
<evidence type="ECO:0000256" key="11">
    <source>
        <dbReference type="ARBA" id="ARBA00023136"/>
    </source>
</evidence>
<comment type="subcellular location">
    <subcellularLocation>
        <location evidence="2">Membrane</location>
        <topology evidence="2">Single-pass membrane protein</topology>
    </subcellularLocation>
</comment>
<dbReference type="InterPro" id="IPR052306">
    <property type="entry name" value="CYP450_71D"/>
</dbReference>
<protein>
    <recommendedName>
        <fullName evidence="16">Cytochrome P450</fullName>
    </recommendedName>
</protein>
<evidence type="ECO:0000313" key="15">
    <source>
        <dbReference type="Proteomes" id="UP001187192"/>
    </source>
</evidence>
<keyword evidence="15" id="KW-1185">Reference proteome</keyword>
<evidence type="ECO:0000256" key="12">
    <source>
        <dbReference type="RuleBase" id="RU000461"/>
    </source>
</evidence>
<dbReference type="GO" id="GO:0020037">
    <property type="term" value="F:heme binding"/>
    <property type="evidence" value="ECO:0007669"/>
    <property type="project" value="InterPro"/>
</dbReference>
<evidence type="ECO:0000256" key="5">
    <source>
        <dbReference type="ARBA" id="ARBA00022692"/>
    </source>
</evidence>
<comment type="cofactor">
    <cofactor evidence="1">
        <name>heme</name>
        <dbReference type="ChEBI" id="CHEBI:30413"/>
    </cofactor>
</comment>
<dbReference type="InterPro" id="IPR017972">
    <property type="entry name" value="Cyt_P450_CS"/>
</dbReference>
<gene>
    <name evidence="14" type="ORF">TIFTF001_034750</name>
</gene>
<keyword evidence="4 12" id="KW-0349">Heme</keyword>
<dbReference type="SUPFAM" id="SSF48264">
    <property type="entry name" value="Cytochrome P450"/>
    <property type="match status" value="1"/>
</dbReference>
<dbReference type="Gene3D" id="1.10.630.10">
    <property type="entry name" value="Cytochrome P450"/>
    <property type="match status" value="2"/>
</dbReference>
<evidence type="ECO:0000313" key="14">
    <source>
        <dbReference type="EMBL" id="GMN65687.1"/>
    </source>
</evidence>
<comment type="caution">
    <text evidence="14">The sequence shown here is derived from an EMBL/GenBank/DDBJ whole genome shotgun (WGS) entry which is preliminary data.</text>
</comment>
<dbReference type="PANTHER" id="PTHR47953:SF19">
    <property type="entry name" value="OS06G0641600 PROTEIN"/>
    <property type="match status" value="1"/>
</dbReference>
<evidence type="ECO:0000256" key="10">
    <source>
        <dbReference type="ARBA" id="ARBA00023033"/>
    </source>
</evidence>
<dbReference type="PROSITE" id="PS00086">
    <property type="entry name" value="CYTOCHROME_P450"/>
    <property type="match status" value="1"/>
</dbReference>
<evidence type="ECO:0000256" key="6">
    <source>
        <dbReference type="ARBA" id="ARBA00022723"/>
    </source>
</evidence>
<dbReference type="PRINTS" id="PR00385">
    <property type="entry name" value="P450"/>
</dbReference>
<evidence type="ECO:0000256" key="9">
    <source>
        <dbReference type="ARBA" id="ARBA00023004"/>
    </source>
</evidence>
<dbReference type="InterPro" id="IPR001128">
    <property type="entry name" value="Cyt_P450"/>
</dbReference>
<keyword evidence="6 12" id="KW-0479">Metal-binding</keyword>
<dbReference type="PANTHER" id="PTHR47953">
    <property type="entry name" value="OS08G0105600 PROTEIN"/>
    <property type="match status" value="1"/>
</dbReference>
<evidence type="ECO:0008006" key="16">
    <source>
        <dbReference type="Google" id="ProtNLM"/>
    </source>
</evidence>
<keyword evidence="7" id="KW-1133">Transmembrane helix</keyword>